<feature type="chain" id="PRO_5025441233" evidence="6">
    <location>
        <begin position="26"/>
        <end position="471"/>
    </location>
</feature>
<dbReference type="SUPFAM" id="SSF56176">
    <property type="entry name" value="FAD-binding/transporter-associated domain-like"/>
    <property type="match status" value="1"/>
</dbReference>
<evidence type="ECO:0000259" key="7">
    <source>
        <dbReference type="PROSITE" id="PS51387"/>
    </source>
</evidence>
<dbReference type="Pfam" id="PF08031">
    <property type="entry name" value="BBE"/>
    <property type="match status" value="1"/>
</dbReference>
<accession>A0A6A6AAF0</accession>
<dbReference type="InterPro" id="IPR006094">
    <property type="entry name" value="Oxid_FAD_bind_N"/>
</dbReference>
<organism evidence="8 9">
    <name type="scientific">Dothidotthia symphoricarpi CBS 119687</name>
    <dbReference type="NCBI Taxonomy" id="1392245"/>
    <lineage>
        <taxon>Eukaryota</taxon>
        <taxon>Fungi</taxon>
        <taxon>Dikarya</taxon>
        <taxon>Ascomycota</taxon>
        <taxon>Pezizomycotina</taxon>
        <taxon>Dothideomycetes</taxon>
        <taxon>Pleosporomycetidae</taxon>
        <taxon>Pleosporales</taxon>
        <taxon>Dothidotthiaceae</taxon>
        <taxon>Dothidotthia</taxon>
    </lineage>
</organism>
<keyword evidence="6" id="KW-0732">Signal</keyword>
<dbReference type="AlphaFoldDB" id="A0A6A6AAF0"/>
<dbReference type="PROSITE" id="PS51387">
    <property type="entry name" value="FAD_PCMH"/>
    <property type="match status" value="1"/>
</dbReference>
<dbReference type="RefSeq" id="XP_033523291.1">
    <property type="nucleotide sequence ID" value="XM_033665020.1"/>
</dbReference>
<sequence length="471" mass="50410">MRILLSVQLLIAAISAIALKAPVVAEDLKALVSTSTSVSVELRARWSDYEAPELGVVVNVTTERDVATVVKYCKKLGLPFFAQNGGIAWKTFNPSKDGVLINLAGLNRVTFSKDRKQATIGGGALVSDTIKAANAAGALVLTGNCDCVGALGAMLGGGYAGNLIGEVGFGVDNIISMRVVIASGEVITVSKESHPDLFWALRGAGPNFGIVISATVHALPASPSDRTAWINNLFFSPDKLPQVAQAIQDLPLTPEQRVYLVLTSSGAPANTPSVLVTGLLRKGTEETGRAAFASLYALGPESNTSSVDSYETWNAANTGFCVRGDRKPAYSTTINHMQPDTWPEIWKLYTEFQSKGPNSAVLIERYNLTKAASVPSGSAAFNQALRHEAFAQAIVIPWYTDAALDSEALAFGQKVRDIWSFSETAKMNPTYANFAHGDESLEAIYGSSLARLRTLKKKWDPSGAFNQWFEI</sequence>
<evidence type="ECO:0000256" key="5">
    <source>
        <dbReference type="ARBA" id="ARBA00023002"/>
    </source>
</evidence>
<dbReference type="Gene3D" id="3.40.462.20">
    <property type="match status" value="1"/>
</dbReference>
<dbReference type="InterPro" id="IPR012951">
    <property type="entry name" value="BBE"/>
</dbReference>
<evidence type="ECO:0000313" key="8">
    <source>
        <dbReference type="EMBL" id="KAF2128902.1"/>
    </source>
</evidence>
<dbReference type="GO" id="GO:0016491">
    <property type="term" value="F:oxidoreductase activity"/>
    <property type="evidence" value="ECO:0007669"/>
    <property type="project" value="UniProtKB-KW"/>
</dbReference>
<proteinExistence type="inferred from homology"/>
<dbReference type="EMBL" id="ML977507">
    <property type="protein sequence ID" value="KAF2128902.1"/>
    <property type="molecule type" value="Genomic_DNA"/>
</dbReference>
<dbReference type="GO" id="GO:0071949">
    <property type="term" value="F:FAD binding"/>
    <property type="evidence" value="ECO:0007669"/>
    <property type="project" value="InterPro"/>
</dbReference>
<dbReference type="Proteomes" id="UP000799771">
    <property type="component" value="Unassembled WGS sequence"/>
</dbReference>
<feature type="signal peptide" evidence="6">
    <location>
        <begin position="1"/>
        <end position="25"/>
    </location>
</feature>
<dbReference type="InterPro" id="IPR050416">
    <property type="entry name" value="FAD-linked_Oxidoreductase"/>
</dbReference>
<keyword evidence="4" id="KW-0274">FAD</keyword>
<gene>
    <name evidence="8" type="ORF">P153DRAFT_317353</name>
</gene>
<dbReference type="InterPro" id="IPR016169">
    <property type="entry name" value="FAD-bd_PCMH_sub2"/>
</dbReference>
<evidence type="ECO:0000256" key="6">
    <source>
        <dbReference type="SAM" id="SignalP"/>
    </source>
</evidence>
<evidence type="ECO:0000313" key="9">
    <source>
        <dbReference type="Proteomes" id="UP000799771"/>
    </source>
</evidence>
<evidence type="ECO:0000256" key="1">
    <source>
        <dbReference type="ARBA" id="ARBA00001974"/>
    </source>
</evidence>
<name>A0A6A6AAF0_9PLEO</name>
<dbReference type="Gene3D" id="3.30.465.10">
    <property type="match status" value="1"/>
</dbReference>
<keyword evidence="3" id="KW-0285">Flavoprotein</keyword>
<dbReference type="InterPro" id="IPR036318">
    <property type="entry name" value="FAD-bd_PCMH-like_sf"/>
</dbReference>
<dbReference type="PANTHER" id="PTHR42973">
    <property type="entry name" value="BINDING OXIDOREDUCTASE, PUTATIVE (AFU_ORTHOLOGUE AFUA_1G17690)-RELATED"/>
    <property type="match status" value="1"/>
</dbReference>
<dbReference type="InterPro" id="IPR016166">
    <property type="entry name" value="FAD-bd_PCMH"/>
</dbReference>
<comment type="similarity">
    <text evidence="2">Belongs to the oxygen-dependent FAD-linked oxidoreductase family.</text>
</comment>
<dbReference type="GeneID" id="54405452"/>
<comment type="cofactor">
    <cofactor evidence="1">
        <name>FAD</name>
        <dbReference type="ChEBI" id="CHEBI:57692"/>
    </cofactor>
</comment>
<dbReference type="Pfam" id="PF01565">
    <property type="entry name" value="FAD_binding_4"/>
    <property type="match status" value="1"/>
</dbReference>
<evidence type="ECO:0000256" key="4">
    <source>
        <dbReference type="ARBA" id="ARBA00022827"/>
    </source>
</evidence>
<protein>
    <submittedName>
        <fullName evidence="8">FAD binding domain-containing protein</fullName>
    </submittedName>
</protein>
<evidence type="ECO:0000256" key="2">
    <source>
        <dbReference type="ARBA" id="ARBA00005466"/>
    </source>
</evidence>
<feature type="non-terminal residue" evidence="8">
    <location>
        <position position="471"/>
    </location>
</feature>
<dbReference type="PANTHER" id="PTHR42973:SF39">
    <property type="entry name" value="FAD-BINDING PCMH-TYPE DOMAIN-CONTAINING PROTEIN"/>
    <property type="match status" value="1"/>
</dbReference>
<dbReference type="InterPro" id="IPR016167">
    <property type="entry name" value="FAD-bd_PCMH_sub1"/>
</dbReference>
<evidence type="ECO:0000256" key="3">
    <source>
        <dbReference type="ARBA" id="ARBA00022630"/>
    </source>
</evidence>
<dbReference type="Gene3D" id="3.30.43.10">
    <property type="entry name" value="Uridine Diphospho-n-acetylenolpyruvylglucosamine Reductase, domain 2"/>
    <property type="match status" value="1"/>
</dbReference>
<feature type="domain" description="FAD-binding PCMH-type" evidence="7">
    <location>
        <begin position="49"/>
        <end position="221"/>
    </location>
</feature>
<keyword evidence="9" id="KW-1185">Reference proteome</keyword>
<reference evidence="8" key="1">
    <citation type="journal article" date="2020" name="Stud. Mycol.">
        <title>101 Dothideomycetes genomes: a test case for predicting lifestyles and emergence of pathogens.</title>
        <authorList>
            <person name="Haridas S."/>
            <person name="Albert R."/>
            <person name="Binder M."/>
            <person name="Bloem J."/>
            <person name="Labutti K."/>
            <person name="Salamov A."/>
            <person name="Andreopoulos B."/>
            <person name="Baker S."/>
            <person name="Barry K."/>
            <person name="Bills G."/>
            <person name="Bluhm B."/>
            <person name="Cannon C."/>
            <person name="Castanera R."/>
            <person name="Culley D."/>
            <person name="Daum C."/>
            <person name="Ezra D."/>
            <person name="Gonzalez J."/>
            <person name="Henrissat B."/>
            <person name="Kuo A."/>
            <person name="Liang C."/>
            <person name="Lipzen A."/>
            <person name="Lutzoni F."/>
            <person name="Magnuson J."/>
            <person name="Mondo S."/>
            <person name="Nolan M."/>
            <person name="Ohm R."/>
            <person name="Pangilinan J."/>
            <person name="Park H.-J."/>
            <person name="Ramirez L."/>
            <person name="Alfaro M."/>
            <person name="Sun H."/>
            <person name="Tritt A."/>
            <person name="Yoshinaga Y."/>
            <person name="Zwiers L.-H."/>
            <person name="Turgeon B."/>
            <person name="Goodwin S."/>
            <person name="Spatafora J."/>
            <person name="Crous P."/>
            <person name="Grigoriev I."/>
        </authorList>
    </citation>
    <scope>NUCLEOTIDE SEQUENCE</scope>
    <source>
        <strain evidence="8">CBS 119687</strain>
    </source>
</reference>
<keyword evidence="5" id="KW-0560">Oxidoreductase</keyword>
<dbReference type="OrthoDB" id="415825at2759"/>